<evidence type="ECO:0000313" key="2">
    <source>
        <dbReference type="EMBL" id="GBP90361.1"/>
    </source>
</evidence>
<dbReference type="EMBL" id="BGZK01002077">
    <property type="protein sequence ID" value="GBP90361.1"/>
    <property type="molecule type" value="Genomic_DNA"/>
</dbReference>
<organism evidence="2 3">
    <name type="scientific">Eumeta variegata</name>
    <name type="common">Bagworm moth</name>
    <name type="synonym">Eumeta japonica</name>
    <dbReference type="NCBI Taxonomy" id="151549"/>
    <lineage>
        <taxon>Eukaryota</taxon>
        <taxon>Metazoa</taxon>
        <taxon>Ecdysozoa</taxon>
        <taxon>Arthropoda</taxon>
        <taxon>Hexapoda</taxon>
        <taxon>Insecta</taxon>
        <taxon>Pterygota</taxon>
        <taxon>Neoptera</taxon>
        <taxon>Endopterygota</taxon>
        <taxon>Lepidoptera</taxon>
        <taxon>Glossata</taxon>
        <taxon>Ditrysia</taxon>
        <taxon>Tineoidea</taxon>
        <taxon>Psychidae</taxon>
        <taxon>Oiketicinae</taxon>
        <taxon>Eumeta</taxon>
    </lineage>
</organism>
<dbReference type="AlphaFoldDB" id="A0A4C1ZNB7"/>
<name>A0A4C1ZNB7_EUMVA</name>
<feature type="region of interest" description="Disordered" evidence="1">
    <location>
        <begin position="1"/>
        <end position="36"/>
    </location>
</feature>
<evidence type="ECO:0000313" key="3">
    <source>
        <dbReference type="Proteomes" id="UP000299102"/>
    </source>
</evidence>
<gene>
    <name evidence="2" type="ORF">EVAR_55055_1</name>
</gene>
<comment type="caution">
    <text evidence="2">The sequence shown here is derived from an EMBL/GenBank/DDBJ whole genome shotgun (WGS) entry which is preliminary data.</text>
</comment>
<accession>A0A4C1ZNB7</accession>
<dbReference type="Proteomes" id="UP000299102">
    <property type="component" value="Unassembled WGS sequence"/>
</dbReference>
<reference evidence="2 3" key="1">
    <citation type="journal article" date="2019" name="Commun. Biol.">
        <title>The bagworm genome reveals a unique fibroin gene that provides high tensile strength.</title>
        <authorList>
            <person name="Kono N."/>
            <person name="Nakamura H."/>
            <person name="Ohtoshi R."/>
            <person name="Tomita M."/>
            <person name="Numata K."/>
            <person name="Arakawa K."/>
        </authorList>
    </citation>
    <scope>NUCLEOTIDE SEQUENCE [LARGE SCALE GENOMIC DNA]</scope>
</reference>
<protein>
    <submittedName>
        <fullName evidence="2">Uncharacterized protein</fullName>
    </submittedName>
</protein>
<keyword evidence="3" id="KW-1185">Reference proteome</keyword>
<sequence>MCAYSPASGRGPRQSAKPATSEALRAAEGRRTRTARAISARRSLGIVCKRVSITISINSRPDADRYRIKQPRT</sequence>
<proteinExistence type="predicted"/>
<evidence type="ECO:0000256" key="1">
    <source>
        <dbReference type="SAM" id="MobiDB-lite"/>
    </source>
</evidence>